<dbReference type="EMBL" id="BGZK01000331">
    <property type="protein sequence ID" value="GBP37254.1"/>
    <property type="molecule type" value="Genomic_DNA"/>
</dbReference>
<name>A0A4C1VH10_EUMVA</name>
<dbReference type="Proteomes" id="UP000299102">
    <property type="component" value="Unassembled WGS sequence"/>
</dbReference>
<proteinExistence type="predicted"/>
<comment type="caution">
    <text evidence="1">The sequence shown here is derived from an EMBL/GenBank/DDBJ whole genome shotgun (WGS) entry which is preliminary data.</text>
</comment>
<sequence length="159" mass="17985">MADKCHVHIKKLCYSVNKYFTKSCLLRLCRLRILLDGCKPAQGFYLIKVYLALRTCTWAREAGALEPPLAQSLLLAEMAVSFYIILSTSEPKIYLRPSILSYSLSHSIAPKFTKFNVRENLKLVPIRVLALPENFRTKEPGALGSITATTIATHHSWYP</sequence>
<gene>
    <name evidence="1" type="ORF">EVAR_35687_1</name>
</gene>
<accession>A0A4C1VH10</accession>
<organism evidence="1 2">
    <name type="scientific">Eumeta variegata</name>
    <name type="common">Bagworm moth</name>
    <name type="synonym">Eumeta japonica</name>
    <dbReference type="NCBI Taxonomy" id="151549"/>
    <lineage>
        <taxon>Eukaryota</taxon>
        <taxon>Metazoa</taxon>
        <taxon>Ecdysozoa</taxon>
        <taxon>Arthropoda</taxon>
        <taxon>Hexapoda</taxon>
        <taxon>Insecta</taxon>
        <taxon>Pterygota</taxon>
        <taxon>Neoptera</taxon>
        <taxon>Endopterygota</taxon>
        <taxon>Lepidoptera</taxon>
        <taxon>Glossata</taxon>
        <taxon>Ditrysia</taxon>
        <taxon>Tineoidea</taxon>
        <taxon>Psychidae</taxon>
        <taxon>Oiketicinae</taxon>
        <taxon>Eumeta</taxon>
    </lineage>
</organism>
<keyword evidence="2" id="KW-1185">Reference proteome</keyword>
<evidence type="ECO:0000313" key="1">
    <source>
        <dbReference type="EMBL" id="GBP37254.1"/>
    </source>
</evidence>
<reference evidence="1 2" key="1">
    <citation type="journal article" date="2019" name="Commun. Biol.">
        <title>The bagworm genome reveals a unique fibroin gene that provides high tensile strength.</title>
        <authorList>
            <person name="Kono N."/>
            <person name="Nakamura H."/>
            <person name="Ohtoshi R."/>
            <person name="Tomita M."/>
            <person name="Numata K."/>
            <person name="Arakawa K."/>
        </authorList>
    </citation>
    <scope>NUCLEOTIDE SEQUENCE [LARGE SCALE GENOMIC DNA]</scope>
</reference>
<evidence type="ECO:0000313" key="2">
    <source>
        <dbReference type="Proteomes" id="UP000299102"/>
    </source>
</evidence>
<protein>
    <submittedName>
        <fullName evidence="1">Uncharacterized protein</fullName>
    </submittedName>
</protein>
<dbReference type="AlphaFoldDB" id="A0A4C1VH10"/>